<evidence type="ECO:0000313" key="2">
    <source>
        <dbReference type="Proteomes" id="UP000022141"/>
    </source>
</evidence>
<dbReference type="EMBL" id="JEMY01000019">
    <property type="protein sequence ID" value="EXI89124.1"/>
    <property type="molecule type" value="Genomic_DNA"/>
</dbReference>
<evidence type="ECO:0000313" key="1">
    <source>
        <dbReference type="EMBL" id="EXI89124.1"/>
    </source>
</evidence>
<sequence>MDPDVVYTKTARGLDEIKWRRHKLPARLRALLITIDGKATAAALVRRFSSPAQAAAGISGLLACGFIEVAAPAGGGASADALRAAKQFMLNSMLATLGPDADYFAASIDSARSREELSGLASELLDVAHAKGHGSAADAFIAGLRDFGIVHSADRPSPSEPSAPTGGS</sequence>
<accession>A0A011RD05</accession>
<dbReference type="PATRIC" id="fig|1454004.3.peg.1811"/>
<comment type="caution">
    <text evidence="1">The sequence shown here is derived from an EMBL/GenBank/DDBJ whole genome shotgun (WGS) entry which is preliminary data.</text>
</comment>
<reference evidence="1" key="1">
    <citation type="submission" date="2014-02" db="EMBL/GenBank/DDBJ databases">
        <title>Expanding our view of genomic diversity in Candidatus Accumulibacter clades.</title>
        <authorList>
            <person name="Skennerton C.T."/>
            <person name="Barr J.J."/>
            <person name="Slater F.R."/>
            <person name="Bond P.L."/>
            <person name="Tyson G.W."/>
        </authorList>
    </citation>
    <scope>NUCLEOTIDE SEQUENCE [LARGE SCALE GENOMIC DNA]</scope>
</reference>
<organism evidence="1 2">
    <name type="scientific">Accumulibacter regalis</name>
    <dbReference type="NCBI Taxonomy" id="522306"/>
    <lineage>
        <taxon>Bacteria</taxon>
        <taxon>Pseudomonadati</taxon>
        <taxon>Pseudomonadota</taxon>
        <taxon>Betaproteobacteria</taxon>
        <taxon>Candidatus Accumulibacter</taxon>
    </lineage>
</organism>
<dbReference type="AlphaFoldDB" id="A0A011RD05"/>
<keyword evidence="2" id="KW-1185">Reference proteome</keyword>
<protein>
    <submittedName>
        <fullName evidence="1">Uncharacterized protein</fullName>
    </submittedName>
</protein>
<gene>
    <name evidence="1" type="ORF">AW11_01758</name>
</gene>
<name>A0A011RD05_ACCRE</name>
<proteinExistence type="predicted"/>
<dbReference type="Proteomes" id="UP000022141">
    <property type="component" value="Unassembled WGS sequence"/>
</dbReference>